<evidence type="ECO:0000256" key="1">
    <source>
        <dbReference type="SAM" id="MobiDB-lite"/>
    </source>
</evidence>
<organism evidence="2 3">
    <name type="scientific">Pseudomonas asuensis</name>
    <dbReference type="NCBI Taxonomy" id="1825787"/>
    <lineage>
        <taxon>Bacteria</taxon>
        <taxon>Pseudomonadati</taxon>
        <taxon>Pseudomonadota</taxon>
        <taxon>Gammaproteobacteria</taxon>
        <taxon>Pseudomonadales</taxon>
        <taxon>Pseudomonadaceae</taxon>
        <taxon>Pseudomonas</taxon>
    </lineage>
</organism>
<dbReference type="Proteomes" id="UP000616499">
    <property type="component" value="Unassembled WGS sequence"/>
</dbReference>
<evidence type="ECO:0000313" key="2">
    <source>
        <dbReference type="EMBL" id="GGM25638.1"/>
    </source>
</evidence>
<accession>A0ABQ2H2E9</accession>
<protein>
    <submittedName>
        <fullName evidence="2">Uncharacterized protein</fullName>
    </submittedName>
</protein>
<comment type="caution">
    <text evidence="2">The sequence shown here is derived from an EMBL/GenBank/DDBJ whole genome shotgun (WGS) entry which is preliminary data.</text>
</comment>
<gene>
    <name evidence="2" type="ORF">GCM10009425_40500</name>
</gene>
<feature type="region of interest" description="Disordered" evidence="1">
    <location>
        <begin position="167"/>
        <end position="197"/>
    </location>
</feature>
<sequence length="197" mass="22290">MKSPIPGAFSALYGYQSKQEGFMAARQYADKNRLQFTVIDFLVKLDQKQNPLMMKPGDIPRHDFLSFQRLSRNSLDEVEDILRNKFERDGSNVSGMDLSKPHHLIMQRPELIQAVMSASGWEHLKVLAFPAKSAVSERPLTVGVVPYEHWSAIQEASCRLHPNIRITLDSPSSSDKQISNQAPQDIDADRSKGPKMR</sequence>
<evidence type="ECO:0000313" key="3">
    <source>
        <dbReference type="Proteomes" id="UP000616499"/>
    </source>
</evidence>
<dbReference type="EMBL" id="BMNW01000011">
    <property type="protein sequence ID" value="GGM25638.1"/>
    <property type="molecule type" value="Genomic_DNA"/>
</dbReference>
<keyword evidence="3" id="KW-1185">Reference proteome</keyword>
<reference evidence="3" key="1">
    <citation type="journal article" date="2019" name="Int. J. Syst. Evol. Microbiol.">
        <title>The Global Catalogue of Microorganisms (GCM) 10K type strain sequencing project: providing services to taxonomists for standard genome sequencing and annotation.</title>
        <authorList>
            <consortium name="The Broad Institute Genomics Platform"/>
            <consortium name="The Broad Institute Genome Sequencing Center for Infectious Disease"/>
            <person name="Wu L."/>
            <person name="Ma J."/>
        </authorList>
    </citation>
    <scope>NUCLEOTIDE SEQUENCE [LARGE SCALE GENOMIC DNA]</scope>
    <source>
        <strain evidence="3">JCM 13501</strain>
    </source>
</reference>
<feature type="compositionally biased region" description="Polar residues" evidence="1">
    <location>
        <begin position="169"/>
        <end position="183"/>
    </location>
</feature>
<name>A0ABQ2H2E9_9PSED</name>
<feature type="compositionally biased region" description="Basic and acidic residues" evidence="1">
    <location>
        <begin position="187"/>
        <end position="197"/>
    </location>
</feature>
<proteinExistence type="predicted"/>